<comment type="subcellular location">
    <subcellularLocation>
        <location evidence="3">Cytoplasm</location>
    </subcellularLocation>
</comment>
<reference evidence="6 7" key="1">
    <citation type="submission" date="2021-03" db="EMBL/GenBank/DDBJ databases">
        <title>Winogradskyella sp. nov., isolated from costal sediment.</title>
        <authorList>
            <person name="Gao C."/>
        </authorList>
    </citation>
    <scope>NUCLEOTIDE SEQUENCE [LARGE SCALE GENOMIC DNA]</scope>
    <source>
        <strain evidence="6 7">DF17</strain>
    </source>
</reference>
<evidence type="ECO:0000259" key="4">
    <source>
        <dbReference type="Pfam" id="PF02576"/>
    </source>
</evidence>
<keyword evidence="1 3" id="KW-0963">Cytoplasm</keyword>
<dbReference type="CDD" id="cd01734">
    <property type="entry name" value="YlxS_C"/>
    <property type="match status" value="1"/>
</dbReference>
<dbReference type="InterPro" id="IPR028989">
    <property type="entry name" value="RimP_N"/>
</dbReference>
<sequence>MMQDIVQKLLDEALEERSDLFLLDLSISLDNSIKVVIDGDNGVLVEDCMYVSRAIEHNLDRDEHDFSLEVLSAGAAAPLKMPRQYTKHVGRNLQVKTEQGESFEGQLKSVEDDTILLTWKTREPKPVGKGKITVTKEQVIAFVDIKEAIVKIKF</sequence>
<dbReference type="HAMAP" id="MF_01077">
    <property type="entry name" value="RimP"/>
    <property type="match status" value="1"/>
</dbReference>
<dbReference type="Pfam" id="PF02576">
    <property type="entry name" value="RimP_N"/>
    <property type="match status" value="1"/>
</dbReference>
<dbReference type="Pfam" id="PF17384">
    <property type="entry name" value="DUF150_C"/>
    <property type="match status" value="1"/>
</dbReference>
<dbReference type="Proteomes" id="UP000676776">
    <property type="component" value="Unassembled WGS sequence"/>
</dbReference>
<dbReference type="InterPro" id="IPR003728">
    <property type="entry name" value="Ribosome_maturation_RimP"/>
</dbReference>
<dbReference type="EMBL" id="JAGEVF010000001">
    <property type="protein sequence ID" value="MBO3115535.1"/>
    <property type="molecule type" value="Genomic_DNA"/>
</dbReference>
<keyword evidence="2 3" id="KW-0690">Ribosome biogenesis</keyword>
<protein>
    <recommendedName>
        <fullName evidence="3">Ribosome maturation factor RimP</fullName>
    </recommendedName>
</protein>
<evidence type="ECO:0000256" key="1">
    <source>
        <dbReference type="ARBA" id="ARBA00022490"/>
    </source>
</evidence>
<feature type="domain" description="Ribosome maturation factor RimP C-terminal" evidence="5">
    <location>
        <begin position="79"/>
        <end position="154"/>
    </location>
</feature>
<feature type="domain" description="Ribosome maturation factor RimP N-terminal" evidence="4">
    <location>
        <begin position="19"/>
        <end position="75"/>
    </location>
</feature>
<dbReference type="InterPro" id="IPR035956">
    <property type="entry name" value="RimP_N_sf"/>
</dbReference>
<dbReference type="SUPFAM" id="SSF75420">
    <property type="entry name" value="YhbC-like, N-terminal domain"/>
    <property type="match status" value="1"/>
</dbReference>
<evidence type="ECO:0000313" key="6">
    <source>
        <dbReference type="EMBL" id="MBO3115535.1"/>
    </source>
</evidence>
<evidence type="ECO:0000256" key="3">
    <source>
        <dbReference type="HAMAP-Rule" id="MF_01077"/>
    </source>
</evidence>
<dbReference type="PANTHER" id="PTHR33867">
    <property type="entry name" value="RIBOSOME MATURATION FACTOR RIMP"/>
    <property type="match status" value="1"/>
</dbReference>
<evidence type="ECO:0000256" key="2">
    <source>
        <dbReference type="ARBA" id="ARBA00022517"/>
    </source>
</evidence>
<comment type="function">
    <text evidence="3">Required for maturation of 30S ribosomal subunits.</text>
</comment>
<keyword evidence="7" id="KW-1185">Reference proteome</keyword>
<accession>A0ABS3SYF9</accession>
<dbReference type="SUPFAM" id="SSF74942">
    <property type="entry name" value="YhbC-like, C-terminal domain"/>
    <property type="match status" value="1"/>
</dbReference>
<comment type="similarity">
    <text evidence="3">Belongs to the RimP family.</text>
</comment>
<evidence type="ECO:0000259" key="5">
    <source>
        <dbReference type="Pfam" id="PF17384"/>
    </source>
</evidence>
<dbReference type="InterPro" id="IPR028998">
    <property type="entry name" value="RimP_C"/>
</dbReference>
<name>A0ABS3SYF9_9FLAO</name>
<dbReference type="InterPro" id="IPR036847">
    <property type="entry name" value="RimP_C_sf"/>
</dbReference>
<comment type="caution">
    <text evidence="6">The sequence shown here is derived from an EMBL/GenBank/DDBJ whole genome shotgun (WGS) entry which is preliminary data.</text>
</comment>
<dbReference type="Gene3D" id="3.30.300.70">
    <property type="entry name" value="RimP-like superfamily, N-terminal"/>
    <property type="match status" value="1"/>
</dbReference>
<organism evidence="6 7">
    <name type="scientific">Winogradskyella pelagia</name>
    <dbReference type="NCBI Taxonomy" id="2819984"/>
    <lineage>
        <taxon>Bacteria</taxon>
        <taxon>Pseudomonadati</taxon>
        <taxon>Bacteroidota</taxon>
        <taxon>Flavobacteriia</taxon>
        <taxon>Flavobacteriales</taxon>
        <taxon>Flavobacteriaceae</taxon>
        <taxon>Winogradskyella</taxon>
    </lineage>
</organism>
<evidence type="ECO:0000313" key="7">
    <source>
        <dbReference type="Proteomes" id="UP000676776"/>
    </source>
</evidence>
<dbReference type="NCBIfam" id="NF002531">
    <property type="entry name" value="PRK02001.1"/>
    <property type="match status" value="1"/>
</dbReference>
<gene>
    <name evidence="3 6" type="primary">rimP</name>
    <name evidence="6" type="ORF">J4050_02185</name>
</gene>
<dbReference type="PANTHER" id="PTHR33867:SF1">
    <property type="entry name" value="RIBOSOME MATURATION FACTOR RIMP"/>
    <property type="match status" value="1"/>
</dbReference>
<proteinExistence type="inferred from homology"/>